<evidence type="ECO:0000256" key="2">
    <source>
        <dbReference type="SAM" id="SignalP"/>
    </source>
</evidence>
<feature type="compositionally biased region" description="Basic and acidic residues" evidence="1">
    <location>
        <begin position="359"/>
        <end position="406"/>
    </location>
</feature>
<feature type="region of interest" description="Disordered" evidence="1">
    <location>
        <begin position="201"/>
        <end position="406"/>
    </location>
</feature>
<accession>H9B9U5</accession>
<feature type="compositionally biased region" description="Basic and acidic residues" evidence="1">
    <location>
        <begin position="313"/>
        <end position="343"/>
    </location>
</feature>
<feature type="signal peptide" evidence="2">
    <location>
        <begin position="1"/>
        <end position="21"/>
    </location>
</feature>
<feature type="compositionally biased region" description="Basic and acidic residues" evidence="1">
    <location>
        <begin position="273"/>
        <end position="284"/>
    </location>
</feature>
<feature type="chain" id="PRO_5003618583" evidence="2">
    <location>
        <begin position="22"/>
        <end position="467"/>
    </location>
</feature>
<sequence>MRVFCALLLLALPPLQQKVAAAAELYQPLPPELDTAAGTEGLPPAADGLVPRPEELHGTHATQAELHAELRAAHAAQPVDLGLPSNEDPLLPPELLEPALIQDSTLEASSELWDSSHEGRPESRALPLLFVLGVALLCWRFLLGKQKKDAAAAQEEQELLEPFGATAVPPELTEEEGLEENVPLPKLVLTAFEEGAGAGEELAAEEPAAADVQQPAAAAAAATEQPVEQQQLEPREEKEVPPMQQSDQQEASPVFDENAVRRTPEPPAAEPQPTREQEWQKVEPGDVGMGEEQQQQQAAPAEEVQQQVVPAGPEEKPEKLEQPQKKPEKEELEEQRVDMKTPEEVGVSTEEQRVVVVPAEDKQPQDVKTPVEEPLKEKASKGEPKLQKKTEEKEERETVQTPKKEWEAKPFSREGFFVAGTRALFRAARLVWDAAVAAWNLWGLLDSQVTPQIENKDGNSSSADHFD</sequence>
<dbReference type="VEuPathDB" id="ToxoDB:ETH2_0935100"/>
<dbReference type="AlphaFoldDB" id="H9B9U5"/>
<feature type="compositionally biased region" description="Low complexity" evidence="1">
    <location>
        <begin position="201"/>
        <end position="231"/>
    </location>
</feature>
<dbReference type="EMBL" id="JN987532">
    <property type="protein sequence ID" value="AET50755.1"/>
    <property type="molecule type" value="mRNA"/>
</dbReference>
<organism evidence="3">
    <name type="scientific">Eimeria tenella</name>
    <name type="common">Coccidian parasite</name>
    <dbReference type="NCBI Taxonomy" id="5802"/>
    <lineage>
        <taxon>Eukaryota</taxon>
        <taxon>Sar</taxon>
        <taxon>Alveolata</taxon>
        <taxon>Apicomplexa</taxon>
        <taxon>Conoidasida</taxon>
        <taxon>Coccidia</taxon>
        <taxon>Eucoccidiorida</taxon>
        <taxon>Eimeriorina</taxon>
        <taxon>Eimeriidae</taxon>
        <taxon>Eimeria</taxon>
    </lineage>
</organism>
<name>H9B9U5_EIMTE</name>
<evidence type="ECO:0000313" key="3">
    <source>
        <dbReference type="EMBL" id="AET50755.1"/>
    </source>
</evidence>
<feature type="compositionally biased region" description="Low complexity" evidence="1">
    <location>
        <begin position="290"/>
        <end position="312"/>
    </location>
</feature>
<proteinExistence type="evidence at transcript level"/>
<evidence type="ECO:0000256" key="1">
    <source>
        <dbReference type="SAM" id="MobiDB-lite"/>
    </source>
</evidence>
<dbReference type="VEuPathDB" id="ToxoDB:ETH_00022540"/>
<keyword evidence="2" id="KW-0732">Signal</keyword>
<protein>
    <submittedName>
        <fullName evidence="3">Uncharacterized protein</fullName>
    </submittedName>
</protein>
<reference evidence="3" key="1">
    <citation type="journal article" date="2012" name="BMC Genomics">
        <title>Characterisation of full-length cDNA sequences provides insights into the Eimeria tenella transcriptome.</title>
        <authorList>
            <person name="Amiruddin N."/>
            <person name="Lee X.W."/>
            <person name="Blake D.P."/>
            <person name="Suzuki Y."/>
            <person name="Tay Y.L."/>
            <person name="Lim L.S."/>
            <person name="Tomley F.M."/>
            <person name="Watanabe J."/>
            <person name="Sugimoto C."/>
            <person name="Wan K.L."/>
        </authorList>
    </citation>
    <scope>NUCLEOTIDE SEQUENCE</scope>
    <source>
        <strain evidence="3">Houghton</strain>
    </source>
</reference>